<protein>
    <recommendedName>
        <fullName evidence="16">ADP/ATP translocase</fullName>
    </recommendedName>
    <alternativeName>
        <fullName evidence="16">ADP,ATP carrier protein</fullName>
    </alternativeName>
</protein>
<keyword evidence="6 14" id="KW-0812">Transmembrane</keyword>
<feature type="repeat" description="Solcar" evidence="14">
    <location>
        <begin position="115"/>
        <end position="204"/>
    </location>
</feature>
<dbReference type="PROSITE" id="PS50920">
    <property type="entry name" value="SOLCAR"/>
    <property type="match status" value="3"/>
</dbReference>
<dbReference type="GO" id="GO:0005743">
    <property type="term" value="C:mitochondrial inner membrane"/>
    <property type="evidence" value="ECO:0007669"/>
    <property type="project" value="UniProtKB-SubCell"/>
</dbReference>
<feature type="transmembrane region" description="Helical" evidence="16">
    <location>
        <begin position="113"/>
        <end position="136"/>
    </location>
</feature>
<evidence type="ECO:0000256" key="8">
    <source>
        <dbReference type="ARBA" id="ARBA00022792"/>
    </source>
</evidence>
<comment type="function">
    <text evidence="13">ADP:ATP antiporter that mediates import of ADP into the mitochondrial matrix for ATP synthesis, and export of ATP out to fuel the cell. Cycles between the cytoplasmic-open state (c-state) and the matrix-open state (m-state): operates by the alternating access mechanism with a single substrate-binding site intermittently exposed to either the cytosolic (c-state) or matrix (m-state) side of the inner mitochondrial membrane.</text>
</comment>
<evidence type="ECO:0000256" key="10">
    <source>
        <dbReference type="ARBA" id="ARBA00023128"/>
    </source>
</evidence>
<accession>A0A7S1FHV9</accession>
<comment type="similarity">
    <text evidence="2 15">Belongs to the mitochondrial carrier (TC 2.A.29) family.</text>
</comment>
<dbReference type="PRINTS" id="PR00927">
    <property type="entry name" value="ADPTRNSLCASE"/>
</dbReference>
<comment type="subcellular location">
    <subcellularLocation>
        <location evidence="16">Membrane</location>
        <topology evidence="16">Multi-pass membrane protein</topology>
    </subcellularLocation>
    <subcellularLocation>
        <location evidence="1">Mitochondrion inner membrane</location>
        <topology evidence="1">Multi-pass membrane protein</topology>
    </subcellularLocation>
</comment>
<evidence type="ECO:0000256" key="16">
    <source>
        <dbReference type="RuleBase" id="RU368008"/>
    </source>
</evidence>
<reference evidence="17" key="1">
    <citation type="submission" date="2021-01" db="EMBL/GenBank/DDBJ databases">
        <authorList>
            <person name="Corre E."/>
            <person name="Pelletier E."/>
            <person name="Niang G."/>
            <person name="Scheremetjew M."/>
            <person name="Finn R."/>
            <person name="Kale V."/>
            <person name="Holt S."/>
            <person name="Cochrane G."/>
            <person name="Meng A."/>
            <person name="Brown T."/>
            <person name="Cohen L."/>
        </authorList>
    </citation>
    <scope>NUCLEOTIDE SEQUENCE</scope>
</reference>
<comment type="catalytic activity">
    <reaction evidence="12">
        <text>ADP(in) + ATP(out) = ADP(out) + ATP(in)</text>
        <dbReference type="Rhea" id="RHEA:34999"/>
        <dbReference type="ChEBI" id="CHEBI:30616"/>
        <dbReference type="ChEBI" id="CHEBI:456216"/>
    </reaction>
    <physiologicalReaction direction="left-to-right" evidence="12">
        <dbReference type="Rhea" id="RHEA:35000"/>
    </physiologicalReaction>
</comment>
<evidence type="ECO:0000256" key="2">
    <source>
        <dbReference type="ARBA" id="ARBA00006375"/>
    </source>
</evidence>
<sequence length="314" mass="33800">MPQQELSFQDWATDFLLGGVSGAFAKTLTAPIERVKLVIQTQDANPKIRSGEVPRYTGIGNCFSRIHSEQGAAAFWRGNFTNCIRYFPTQAFNLSFKDSIKKMFPKYSPKQDFGMFFAVNMASGGLAAAGSLTIVYPLDYARTRLASDVGSGKKTFDGLFDCLKKTAAGPKGFFSLYAGFGVSLGGIIPYRGFQLGAFDTIVGCNPWKNDTGMMGFASTFAAAQTAIVLGAGISYPFDTVRRRLQMQAEKPVEQHLYKGTTDCLKKIAAEEGIAAGLYKGFIANALRSVGGALVLVLYDRAKTYLGASGSSGSE</sequence>
<organism evidence="17">
    <name type="scientific">Noctiluca scintillans</name>
    <name type="common">Sea sparkle</name>
    <name type="synonym">Red tide dinoflagellate</name>
    <dbReference type="NCBI Taxonomy" id="2966"/>
    <lineage>
        <taxon>Eukaryota</taxon>
        <taxon>Sar</taxon>
        <taxon>Alveolata</taxon>
        <taxon>Dinophyceae</taxon>
        <taxon>Noctilucales</taxon>
        <taxon>Noctilucaceae</taxon>
        <taxon>Noctiluca</taxon>
    </lineage>
</organism>
<evidence type="ECO:0000256" key="11">
    <source>
        <dbReference type="ARBA" id="ARBA00023136"/>
    </source>
</evidence>
<evidence type="ECO:0000256" key="9">
    <source>
        <dbReference type="ARBA" id="ARBA00022989"/>
    </source>
</evidence>
<dbReference type="SUPFAM" id="SSF103506">
    <property type="entry name" value="Mitochondrial carrier"/>
    <property type="match status" value="1"/>
</dbReference>
<feature type="transmembrane region" description="Helical" evidence="16">
    <location>
        <begin position="213"/>
        <end position="237"/>
    </location>
</feature>
<dbReference type="InterPro" id="IPR023395">
    <property type="entry name" value="MCP_dom_sf"/>
</dbReference>
<evidence type="ECO:0000256" key="1">
    <source>
        <dbReference type="ARBA" id="ARBA00004448"/>
    </source>
</evidence>
<feature type="transmembrane region" description="Helical" evidence="16">
    <location>
        <begin position="173"/>
        <end position="193"/>
    </location>
</feature>
<dbReference type="PANTHER" id="PTHR45635:SF14">
    <property type="entry name" value="ADP_ATP TRANSLOCASE"/>
    <property type="match status" value="1"/>
</dbReference>
<dbReference type="InterPro" id="IPR018108">
    <property type="entry name" value="MCP_transmembrane"/>
</dbReference>
<keyword evidence="7" id="KW-0677">Repeat</keyword>
<evidence type="ECO:0000256" key="5">
    <source>
        <dbReference type="ARBA" id="ARBA00022449"/>
    </source>
</evidence>
<dbReference type="InterPro" id="IPR002067">
    <property type="entry name" value="MCP"/>
</dbReference>
<comment type="caution">
    <text evidence="16">Lacks conserved residue(s) required for the propagation of feature annotation.</text>
</comment>
<gene>
    <name evidence="17" type="ORF">NSCI0253_LOCUS41584</name>
</gene>
<dbReference type="EMBL" id="HBFQ01058710">
    <property type="protein sequence ID" value="CAD8867229.1"/>
    <property type="molecule type" value="Transcribed_RNA"/>
</dbReference>
<dbReference type="GO" id="GO:0140021">
    <property type="term" value="P:mitochondrial ADP transmembrane transport"/>
    <property type="evidence" value="ECO:0007669"/>
    <property type="project" value="InterPro"/>
</dbReference>
<evidence type="ECO:0000256" key="3">
    <source>
        <dbReference type="ARBA" id="ARBA00011245"/>
    </source>
</evidence>
<dbReference type="InterPro" id="IPR002113">
    <property type="entry name" value="ADT_euk_type"/>
</dbReference>
<evidence type="ECO:0000256" key="7">
    <source>
        <dbReference type="ARBA" id="ARBA00022737"/>
    </source>
</evidence>
<evidence type="ECO:0000313" key="17">
    <source>
        <dbReference type="EMBL" id="CAD8867229.1"/>
    </source>
</evidence>
<dbReference type="PANTHER" id="PTHR45635">
    <property type="entry name" value="ADP,ATP CARRIER PROTEIN 1-RELATED-RELATED"/>
    <property type="match status" value="1"/>
</dbReference>
<evidence type="ECO:0000256" key="12">
    <source>
        <dbReference type="ARBA" id="ARBA00024143"/>
    </source>
</evidence>
<keyword evidence="4 15" id="KW-0813">Transport</keyword>
<dbReference type="AlphaFoldDB" id="A0A7S1FHV9"/>
<keyword evidence="11 14" id="KW-0472">Membrane</keyword>
<evidence type="ECO:0000256" key="4">
    <source>
        <dbReference type="ARBA" id="ARBA00022448"/>
    </source>
</evidence>
<dbReference type="Pfam" id="PF00153">
    <property type="entry name" value="Mito_carr"/>
    <property type="match status" value="3"/>
</dbReference>
<feature type="repeat" description="Solcar" evidence="14">
    <location>
        <begin position="9"/>
        <end position="103"/>
    </location>
</feature>
<dbReference type="PRINTS" id="PR00926">
    <property type="entry name" value="MITOCARRIER"/>
</dbReference>
<feature type="repeat" description="Solcar" evidence="14">
    <location>
        <begin position="214"/>
        <end position="304"/>
    </location>
</feature>
<dbReference type="Gene3D" id="1.50.40.10">
    <property type="entry name" value="Mitochondrial carrier domain"/>
    <property type="match status" value="1"/>
</dbReference>
<keyword evidence="8" id="KW-0999">Mitochondrion inner membrane</keyword>
<evidence type="ECO:0000256" key="13">
    <source>
        <dbReference type="ARBA" id="ARBA00045250"/>
    </source>
</evidence>
<comment type="subunit">
    <text evidence="3 16">Monomer.</text>
</comment>
<evidence type="ECO:0000256" key="14">
    <source>
        <dbReference type="PROSITE-ProRule" id="PRU00282"/>
    </source>
</evidence>
<dbReference type="GO" id="GO:1990544">
    <property type="term" value="P:mitochondrial ATP transmembrane transport"/>
    <property type="evidence" value="ECO:0007669"/>
    <property type="project" value="InterPro"/>
</dbReference>
<comment type="function">
    <text evidence="16">Catalyzes the exchange of ADP and ATP across the membrane.</text>
</comment>
<keyword evidence="5" id="KW-0050">Antiport</keyword>
<evidence type="ECO:0000256" key="6">
    <source>
        <dbReference type="ARBA" id="ARBA00022692"/>
    </source>
</evidence>
<evidence type="ECO:0000256" key="15">
    <source>
        <dbReference type="RuleBase" id="RU000488"/>
    </source>
</evidence>
<name>A0A7S1FHV9_NOCSC</name>
<keyword evidence="9 16" id="KW-1133">Transmembrane helix</keyword>
<dbReference type="GO" id="GO:0005471">
    <property type="term" value="F:ATP:ADP antiporter activity"/>
    <property type="evidence" value="ECO:0007669"/>
    <property type="project" value="UniProtKB-UniRule"/>
</dbReference>
<proteinExistence type="inferred from homology"/>
<keyword evidence="10" id="KW-0496">Mitochondrion</keyword>